<sequence length="265" mass="30925">MSFPLDIIHEDASEEWADNEVHRHYNMPMVAVRAKPRVLMRCNVYRDSASLLKVRISIDKWINAGYFIWEMSAGLADSGVSPQWTEFFEEYYREIWMQVQNEFEGIADLPERFLHKVPVPPFQVAEMRIQTNEFLCYWRICANTGRHMIDTSFWHLWKLVLQQDSPIVGPFDVILKAPFHIPAREDPIDPWNMSLSNHPPGAISRENLSILGPEHARNSLTPLEFMCLPEGAQQDDMPPARRGRSRSTSAMMNLPQRLRDRMFLK</sequence>
<accession>A0A9X0CAT4</accession>
<evidence type="ECO:0000313" key="3">
    <source>
        <dbReference type="Proteomes" id="UP001149954"/>
    </source>
</evidence>
<keyword evidence="3" id="KW-1185">Reference proteome</keyword>
<dbReference type="AlphaFoldDB" id="A0A9X0CAT4"/>
<evidence type="ECO:0000256" key="1">
    <source>
        <dbReference type="SAM" id="MobiDB-lite"/>
    </source>
</evidence>
<gene>
    <name evidence="2" type="ORF">N7463_004312</name>
</gene>
<feature type="region of interest" description="Disordered" evidence="1">
    <location>
        <begin position="231"/>
        <end position="253"/>
    </location>
</feature>
<evidence type="ECO:0000313" key="2">
    <source>
        <dbReference type="EMBL" id="KAJ5514760.1"/>
    </source>
</evidence>
<name>A0A9X0CAT4_9EURO</name>
<comment type="caution">
    <text evidence="2">The sequence shown here is derived from an EMBL/GenBank/DDBJ whole genome shotgun (WGS) entry which is preliminary data.</text>
</comment>
<dbReference type="EMBL" id="JAPWDS010000002">
    <property type="protein sequence ID" value="KAJ5514760.1"/>
    <property type="molecule type" value="Genomic_DNA"/>
</dbReference>
<reference evidence="2" key="1">
    <citation type="submission" date="2022-12" db="EMBL/GenBank/DDBJ databases">
        <authorList>
            <person name="Petersen C."/>
        </authorList>
    </citation>
    <scope>NUCLEOTIDE SEQUENCE</scope>
    <source>
        <strain evidence="2">IBT 29495</strain>
    </source>
</reference>
<proteinExistence type="predicted"/>
<dbReference type="OrthoDB" id="4329373at2759"/>
<protein>
    <submittedName>
        <fullName evidence="2">Uncharacterized protein</fullName>
    </submittedName>
</protein>
<dbReference type="Proteomes" id="UP001149954">
    <property type="component" value="Unassembled WGS sequence"/>
</dbReference>
<organism evidence="2 3">
    <name type="scientific">Penicillium fimorum</name>
    <dbReference type="NCBI Taxonomy" id="1882269"/>
    <lineage>
        <taxon>Eukaryota</taxon>
        <taxon>Fungi</taxon>
        <taxon>Dikarya</taxon>
        <taxon>Ascomycota</taxon>
        <taxon>Pezizomycotina</taxon>
        <taxon>Eurotiomycetes</taxon>
        <taxon>Eurotiomycetidae</taxon>
        <taxon>Eurotiales</taxon>
        <taxon>Aspergillaceae</taxon>
        <taxon>Penicillium</taxon>
    </lineage>
</organism>
<reference evidence="2" key="2">
    <citation type="journal article" date="2023" name="IMA Fungus">
        <title>Comparative genomic study of the Penicillium genus elucidates a diverse pangenome and 15 lateral gene transfer events.</title>
        <authorList>
            <person name="Petersen C."/>
            <person name="Sorensen T."/>
            <person name="Nielsen M.R."/>
            <person name="Sondergaard T.E."/>
            <person name="Sorensen J.L."/>
            <person name="Fitzpatrick D.A."/>
            <person name="Frisvad J.C."/>
            <person name="Nielsen K.L."/>
        </authorList>
    </citation>
    <scope>NUCLEOTIDE SEQUENCE</scope>
    <source>
        <strain evidence="2">IBT 29495</strain>
    </source>
</reference>